<dbReference type="EMBL" id="OV725082">
    <property type="protein sequence ID" value="CAH1404475.1"/>
    <property type="molecule type" value="Genomic_DNA"/>
</dbReference>
<dbReference type="Gene3D" id="3.40.50.2300">
    <property type="match status" value="1"/>
</dbReference>
<dbReference type="PANTHER" id="PTHR24060">
    <property type="entry name" value="METABOTROPIC GLUTAMATE RECEPTOR"/>
    <property type="match status" value="1"/>
</dbReference>
<keyword evidence="6" id="KW-0325">Glycoprotein</keyword>
<keyword evidence="9" id="KW-1185">Reference proteome</keyword>
<dbReference type="Pfam" id="PF01094">
    <property type="entry name" value="ANF_receptor"/>
    <property type="match status" value="1"/>
</dbReference>
<gene>
    <name evidence="8" type="ORF">NEZAVI_LOCUS12878</name>
</gene>
<dbReference type="PRINTS" id="PR00248">
    <property type="entry name" value="GPCRMGR"/>
</dbReference>
<dbReference type="GO" id="GO:0004930">
    <property type="term" value="F:G protein-coupled receptor activity"/>
    <property type="evidence" value="ECO:0007669"/>
    <property type="project" value="InterPro"/>
</dbReference>
<evidence type="ECO:0000256" key="4">
    <source>
        <dbReference type="ARBA" id="ARBA00023136"/>
    </source>
</evidence>
<evidence type="ECO:0000313" key="8">
    <source>
        <dbReference type="EMBL" id="CAH1404475.1"/>
    </source>
</evidence>
<sequence length="158" mass="18272">MRTLARYTGRQVSRRKVLDFDILLRVLYILRKSLSELRNSVQYHVSFFSTSPELSNKQRFEYFTRTIPSDHHQVKAMVEIVKLLGWSYVSIIYEESNYGIKAFEELEVLLAKHNICIAVKEKLVKDSGVAEEIAYDDIVTKLLTKPRARGLSSLISSD</sequence>
<dbReference type="GO" id="GO:0016020">
    <property type="term" value="C:membrane"/>
    <property type="evidence" value="ECO:0007669"/>
    <property type="project" value="UniProtKB-SubCell"/>
</dbReference>
<evidence type="ECO:0000256" key="5">
    <source>
        <dbReference type="ARBA" id="ARBA00023170"/>
    </source>
</evidence>
<organism evidence="8 9">
    <name type="scientific">Nezara viridula</name>
    <name type="common">Southern green stink bug</name>
    <name type="synonym">Cimex viridulus</name>
    <dbReference type="NCBI Taxonomy" id="85310"/>
    <lineage>
        <taxon>Eukaryota</taxon>
        <taxon>Metazoa</taxon>
        <taxon>Ecdysozoa</taxon>
        <taxon>Arthropoda</taxon>
        <taxon>Hexapoda</taxon>
        <taxon>Insecta</taxon>
        <taxon>Pterygota</taxon>
        <taxon>Neoptera</taxon>
        <taxon>Paraneoptera</taxon>
        <taxon>Hemiptera</taxon>
        <taxon>Heteroptera</taxon>
        <taxon>Panheteroptera</taxon>
        <taxon>Pentatomomorpha</taxon>
        <taxon>Pentatomoidea</taxon>
        <taxon>Pentatomidae</taxon>
        <taxon>Pentatominae</taxon>
        <taxon>Nezara</taxon>
    </lineage>
</organism>
<keyword evidence="3" id="KW-1133">Transmembrane helix</keyword>
<accession>A0A9P0HKU1</accession>
<name>A0A9P0HKU1_NEZVI</name>
<evidence type="ECO:0000313" key="9">
    <source>
        <dbReference type="Proteomes" id="UP001152798"/>
    </source>
</evidence>
<dbReference type="Proteomes" id="UP001152798">
    <property type="component" value="Chromosome 6"/>
</dbReference>
<keyword evidence="4" id="KW-0472">Membrane</keyword>
<proteinExistence type="predicted"/>
<dbReference type="FunFam" id="3.40.50.2300:FF:000145">
    <property type="entry name" value="Glutamate receptor, metabotropic"/>
    <property type="match status" value="1"/>
</dbReference>
<evidence type="ECO:0000256" key="6">
    <source>
        <dbReference type="ARBA" id="ARBA00023180"/>
    </source>
</evidence>
<keyword evidence="2" id="KW-0812">Transmembrane</keyword>
<evidence type="ECO:0000256" key="3">
    <source>
        <dbReference type="ARBA" id="ARBA00022989"/>
    </source>
</evidence>
<reference evidence="8" key="1">
    <citation type="submission" date="2022-01" db="EMBL/GenBank/DDBJ databases">
        <authorList>
            <person name="King R."/>
        </authorList>
    </citation>
    <scope>NUCLEOTIDE SEQUENCE</scope>
</reference>
<dbReference type="InterPro" id="IPR000337">
    <property type="entry name" value="GPCR_3"/>
</dbReference>
<dbReference type="AlphaFoldDB" id="A0A9P0HKU1"/>
<dbReference type="InterPro" id="IPR028082">
    <property type="entry name" value="Peripla_BP_I"/>
</dbReference>
<evidence type="ECO:0000259" key="7">
    <source>
        <dbReference type="Pfam" id="PF01094"/>
    </source>
</evidence>
<evidence type="ECO:0000256" key="1">
    <source>
        <dbReference type="ARBA" id="ARBA00004141"/>
    </source>
</evidence>
<dbReference type="SUPFAM" id="SSF53822">
    <property type="entry name" value="Periplasmic binding protein-like I"/>
    <property type="match status" value="1"/>
</dbReference>
<protein>
    <recommendedName>
        <fullName evidence="7">Receptor ligand binding region domain-containing protein</fullName>
    </recommendedName>
</protein>
<evidence type="ECO:0000256" key="2">
    <source>
        <dbReference type="ARBA" id="ARBA00022692"/>
    </source>
</evidence>
<dbReference type="OrthoDB" id="425344at2759"/>
<keyword evidence="5" id="KW-0675">Receptor</keyword>
<feature type="domain" description="Receptor ligand binding region" evidence="7">
    <location>
        <begin position="44"/>
        <end position="148"/>
    </location>
</feature>
<dbReference type="InterPro" id="IPR001828">
    <property type="entry name" value="ANF_lig-bd_rcpt"/>
</dbReference>
<comment type="subcellular location">
    <subcellularLocation>
        <location evidence="1">Membrane</location>
        <topology evidence="1">Multi-pass membrane protein</topology>
    </subcellularLocation>
</comment>
<dbReference type="InterPro" id="IPR050726">
    <property type="entry name" value="mGluR"/>
</dbReference>